<dbReference type="AlphaFoldDB" id="Q8TJA6"/>
<proteinExistence type="predicted"/>
<feature type="transmembrane region" description="Helical" evidence="7">
    <location>
        <begin position="258"/>
        <end position="280"/>
    </location>
</feature>
<feature type="transmembrane region" description="Helical" evidence="7">
    <location>
        <begin position="37"/>
        <end position="57"/>
    </location>
</feature>
<dbReference type="InParanoid" id="Q8TJA6"/>
<dbReference type="EnsemblBacteria" id="AAM07233">
    <property type="protein sequence ID" value="AAM07233"/>
    <property type="gene ID" value="MA_3882"/>
</dbReference>
<comment type="subcellular location">
    <subcellularLocation>
        <location evidence="1">Cell membrane</location>
        <topology evidence="1">Multi-pass membrane protein</topology>
    </subcellularLocation>
</comment>
<feature type="transmembrane region" description="Helical" evidence="7">
    <location>
        <begin position="160"/>
        <end position="179"/>
    </location>
</feature>
<evidence type="ECO:0000313" key="9">
    <source>
        <dbReference type="EMBL" id="AAM07233.1"/>
    </source>
</evidence>
<dbReference type="InterPro" id="IPR020846">
    <property type="entry name" value="MFS_dom"/>
</dbReference>
<dbReference type="PANTHER" id="PTHR43124:SF9">
    <property type="entry name" value="SUGAR TRANSPORT FAMILY PROTEIN"/>
    <property type="match status" value="1"/>
</dbReference>
<evidence type="ECO:0000313" key="10">
    <source>
        <dbReference type="Proteomes" id="UP000002487"/>
    </source>
</evidence>
<evidence type="ECO:0000256" key="4">
    <source>
        <dbReference type="ARBA" id="ARBA00022989"/>
    </source>
</evidence>
<dbReference type="Gene3D" id="1.20.1250.20">
    <property type="entry name" value="MFS general substrate transporter like domains"/>
    <property type="match status" value="1"/>
</dbReference>
<dbReference type="EMBL" id="AE010299">
    <property type="protein sequence ID" value="AAM07233.1"/>
    <property type="molecule type" value="Genomic_DNA"/>
</dbReference>
<organism evidence="9 10">
    <name type="scientific">Methanosarcina acetivorans (strain ATCC 35395 / DSM 2834 / JCM 12185 / C2A)</name>
    <dbReference type="NCBI Taxonomy" id="188937"/>
    <lineage>
        <taxon>Archaea</taxon>
        <taxon>Methanobacteriati</taxon>
        <taxon>Methanobacteriota</taxon>
        <taxon>Stenosarchaea group</taxon>
        <taxon>Methanomicrobia</taxon>
        <taxon>Methanosarcinales</taxon>
        <taxon>Methanosarcinaceae</taxon>
        <taxon>Methanosarcina</taxon>
    </lineage>
</organism>
<dbReference type="HOGENOM" id="CLU_061499_0_0_2"/>
<dbReference type="PROSITE" id="PS50850">
    <property type="entry name" value="MFS"/>
    <property type="match status" value="1"/>
</dbReference>
<dbReference type="GO" id="GO:0022857">
    <property type="term" value="F:transmembrane transporter activity"/>
    <property type="evidence" value="ECO:0000318"/>
    <property type="project" value="GO_Central"/>
</dbReference>
<feature type="transmembrane region" description="Helical" evidence="7">
    <location>
        <begin position="292"/>
        <end position="311"/>
    </location>
</feature>
<dbReference type="GO" id="GO:0005886">
    <property type="term" value="C:plasma membrane"/>
    <property type="evidence" value="ECO:0000318"/>
    <property type="project" value="GO_Central"/>
</dbReference>
<evidence type="ECO:0000256" key="7">
    <source>
        <dbReference type="SAM" id="Phobius"/>
    </source>
</evidence>
<feature type="transmembrane region" description="Helical" evidence="7">
    <location>
        <begin position="185"/>
        <end position="209"/>
    </location>
</feature>
<dbReference type="SUPFAM" id="SSF103473">
    <property type="entry name" value="MFS general substrate transporter"/>
    <property type="match status" value="1"/>
</dbReference>
<dbReference type="GO" id="GO:0055085">
    <property type="term" value="P:transmembrane transport"/>
    <property type="evidence" value="ECO:0000318"/>
    <property type="project" value="GO_Central"/>
</dbReference>
<feature type="transmembrane region" description="Helical" evidence="7">
    <location>
        <begin position="342"/>
        <end position="361"/>
    </location>
</feature>
<evidence type="ECO:0000256" key="5">
    <source>
        <dbReference type="ARBA" id="ARBA00023136"/>
    </source>
</evidence>
<dbReference type="PhylomeDB" id="Q8TJA6"/>
<accession>Q8TJA6</accession>
<dbReference type="InterPro" id="IPR050189">
    <property type="entry name" value="MFS_Efflux_Transporters"/>
</dbReference>
<reference evidence="9 10" key="1">
    <citation type="journal article" date="2002" name="Genome Res.">
        <title>The genome of Methanosarcina acetivorans reveals extensive metabolic and physiological diversity.</title>
        <authorList>
            <person name="Galagan J.E."/>
            <person name="Nusbaum C."/>
            <person name="Roy A."/>
            <person name="Endrizzi M.G."/>
            <person name="Macdonald P."/>
            <person name="FitzHugh W."/>
            <person name="Calvo S."/>
            <person name="Engels R."/>
            <person name="Smirnov S."/>
            <person name="Atnoor D."/>
            <person name="Brown A."/>
            <person name="Allen N."/>
            <person name="Naylor J."/>
            <person name="Stange-Thomann N."/>
            <person name="DeArellano K."/>
            <person name="Johnson R."/>
            <person name="Linton L."/>
            <person name="McEwan P."/>
            <person name="McKernan K."/>
            <person name="Talamas J."/>
            <person name="Tirrell A."/>
            <person name="Ye W."/>
            <person name="Zimmer A."/>
            <person name="Barber R.D."/>
            <person name="Cann I."/>
            <person name="Graham D.E."/>
            <person name="Grahame D.A."/>
            <person name="Guss A."/>
            <person name="Hedderich R."/>
            <person name="Ingram-Smith C."/>
            <person name="Kuettner C.H."/>
            <person name="Krzycki J.A."/>
            <person name="Leigh J.A."/>
            <person name="Li W."/>
            <person name="Liu J."/>
            <person name="Mukhopadhyay B."/>
            <person name="Reeve J.N."/>
            <person name="Smith K."/>
            <person name="Springer T.A."/>
            <person name="Umayam L.A."/>
            <person name="White O."/>
            <person name="White R.H."/>
            <person name="de Macario E.C."/>
            <person name="Ferry J.G."/>
            <person name="Jarrell K.F."/>
            <person name="Jing H."/>
            <person name="Macario A.J.L."/>
            <person name="Paulsen I."/>
            <person name="Pritchett M."/>
            <person name="Sowers K.R."/>
            <person name="Swanson R.V."/>
            <person name="Zinder S.H."/>
            <person name="Lander E."/>
            <person name="Metcalf W.W."/>
            <person name="Birren B."/>
        </authorList>
    </citation>
    <scope>NUCLEOTIDE SEQUENCE [LARGE SCALE GENOMIC DNA]</scope>
    <source>
        <strain evidence="10">ATCC 35395 / DSM 2834 / JCM 12185 / C2A</strain>
    </source>
</reference>
<keyword evidence="4 7" id="KW-1133">Transmembrane helix</keyword>
<dbReference type="InterPro" id="IPR036259">
    <property type="entry name" value="MFS_trans_sf"/>
</dbReference>
<dbReference type="KEGG" id="mac:MA_3882"/>
<name>Q8TJA6_METAC</name>
<dbReference type="Pfam" id="PF07690">
    <property type="entry name" value="MFS_1"/>
    <property type="match status" value="1"/>
</dbReference>
<evidence type="ECO:0000259" key="8">
    <source>
        <dbReference type="PROSITE" id="PS50850"/>
    </source>
</evidence>
<keyword evidence="3 7" id="KW-0812">Transmembrane</keyword>
<dbReference type="PANTHER" id="PTHR43124">
    <property type="entry name" value="PURINE EFFLUX PUMP PBUE"/>
    <property type="match status" value="1"/>
</dbReference>
<feature type="transmembrane region" description="Helical" evidence="7">
    <location>
        <begin position="69"/>
        <end position="89"/>
    </location>
</feature>
<evidence type="ECO:0000256" key="1">
    <source>
        <dbReference type="ARBA" id="ARBA00004651"/>
    </source>
</evidence>
<feature type="region of interest" description="Disordered" evidence="6">
    <location>
        <begin position="212"/>
        <end position="239"/>
    </location>
</feature>
<evidence type="ECO:0000256" key="6">
    <source>
        <dbReference type="SAM" id="MobiDB-lite"/>
    </source>
</evidence>
<dbReference type="STRING" id="188937.MA_3882"/>
<sequence length="418" mass="44682">MQENQVVENLIRKNNLPEKIPEENNTEQKKTMNSKKLILYSSVFAIQGLSNAVIPVLPELAGEGNANPAISSLLYSGYFIGAFLTLLPFGILADRIGNLKVAGLGITLTAISGLFISFSDNLWILGISRFVEGLGCGAFFPAAFSMIVEWKDSQRSMGEFNFLLNAGLAAGVFFSGMLAEMGIKTAINIFTVLAGFSFALLLPEAWELVHSDSSGGRKKKSGTSNHKEPLGKKPESPMNLEPANYLEKFRQAFSESRIWKIWGISVLLYGTTGILTANYADYSADFLTKPELGLAIAASYVAAMLSSLAAGRTGADYKKIVRTGLVLATAGILLSVKAPLLAFFLIGAGGGAAIIGLVTAMSRISSSGFTMGIFNTGIYAGLGIVPVFGSIFIELLGYEKVFLGSSLVLLMMLFVKLE</sequence>
<evidence type="ECO:0000256" key="3">
    <source>
        <dbReference type="ARBA" id="ARBA00022692"/>
    </source>
</evidence>
<feature type="transmembrane region" description="Helical" evidence="7">
    <location>
        <begin position="101"/>
        <end position="118"/>
    </location>
</feature>
<keyword evidence="2" id="KW-1003">Cell membrane</keyword>
<dbReference type="Proteomes" id="UP000002487">
    <property type="component" value="Chromosome"/>
</dbReference>
<feature type="transmembrane region" description="Helical" evidence="7">
    <location>
        <begin position="401"/>
        <end position="417"/>
    </location>
</feature>
<protein>
    <submittedName>
        <fullName evidence="9">Multidrug efflux protein</fullName>
    </submittedName>
</protein>
<evidence type="ECO:0000256" key="2">
    <source>
        <dbReference type="ARBA" id="ARBA00022475"/>
    </source>
</evidence>
<keyword evidence="10" id="KW-1185">Reference proteome</keyword>
<keyword evidence="5 7" id="KW-0472">Membrane</keyword>
<feature type="transmembrane region" description="Helical" evidence="7">
    <location>
        <begin position="373"/>
        <end position="395"/>
    </location>
</feature>
<feature type="compositionally biased region" description="Basic and acidic residues" evidence="6">
    <location>
        <begin position="225"/>
        <end position="235"/>
    </location>
</feature>
<gene>
    <name evidence="9" type="ordered locus">MA_3882</name>
</gene>
<feature type="transmembrane region" description="Helical" evidence="7">
    <location>
        <begin position="130"/>
        <end position="148"/>
    </location>
</feature>
<dbReference type="InterPro" id="IPR011701">
    <property type="entry name" value="MFS"/>
</dbReference>
<feature type="domain" description="Major facilitator superfamily (MFS) profile" evidence="8">
    <location>
        <begin position="35"/>
        <end position="418"/>
    </location>
</feature>